<protein>
    <submittedName>
        <fullName evidence="1">Uncharacterized protein</fullName>
    </submittedName>
</protein>
<comment type="caution">
    <text evidence="1">The sequence shown here is derived from an EMBL/GenBank/DDBJ whole genome shotgun (WGS) entry which is preliminary data.</text>
</comment>
<name>A0ABS7FDN9_9NEIS</name>
<dbReference type="RefSeq" id="WP_052258348.1">
    <property type="nucleotide sequence ID" value="NZ_CP142381.1"/>
</dbReference>
<dbReference type="Proteomes" id="UP000711178">
    <property type="component" value="Unassembled WGS sequence"/>
</dbReference>
<dbReference type="GeneID" id="89685278"/>
<evidence type="ECO:0000313" key="2">
    <source>
        <dbReference type="Proteomes" id="UP000711178"/>
    </source>
</evidence>
<sequence length="95" mass="10956">MNAAKKIRLLLAQRVDQEQTKVLLQLAVDLQLGAPFDLRRLCQIDPQYFELGLALLKDWRAGHHIAARSRLFEDILARDARLQHRLCHLEAPALH</sequence>
<dbReference type="EMBL" id="JAHDTB010000005">
    <property type="protein sequence ID" value="MBW8287409.1"/>
    <property type="molecule type" value="Genomic_DNA"/>
</dbReference>
<accession>A0ABS7FDN9</accession>
<proteinExistence type="predicted"/>
<gene>
    <name evidence="1" type="ORF">KIF53_07175</name>
</gene>
<evidence type="ECO:0000313" key="1">
    <source>
        <dbReference type="EMBL" id="MBW8287409.1"/>
    </source>
</evidence>
<reference evidence="1 2" key="1">
    <citation type="submission" date="2021-05" db="EMBL/GenBank/DDBJ databases">
        <title>Draft Whole Genome Sequencing Of Biosensor Chromobacterium violaceum Strain CV026 Reveals A Regulatory RNA In Chromobacterium violaceum Phenotype Regulatory Network.</title>
        <authorList>
            <person name="Hong K.W."/>
            <person name="Chan K.G."/>
            <person name="Chang C.-Y."/>
        </authorList>
    </citation>
    <scope>NUCLEOTIDE SEQUENCE [LARGE SCALE GENOMIC DNA]</scope>
    <source>
        <strain evidence="1 2">ATCC 31532</strain>
    </source>
</reference>
<keyword evidence="2" id="KW-1185">Reference proteome</keyword>
<organism evidence="1 2">
    <name type="scientific">Chromobacterium subtsugae</name>
    <dbReference type="NCBI Taxonomy" id="251747"/>
    <lineage>
        <taxon>Bacteria</taxon>
        <taxon>Pseudomonadati</taxon>
        <taxon>Pseudomonadota</taxon>
        <taxon>Betaproteobacteria</taxon>
        <taxon>Neisseriales</taxon>
        <taxon>Chromobacteriaceae</taxon>
        <taxon>Chromobacterium</taxon>
    </lineage>
</organism>